<keyword evidence="6 7" id="KW-0472">Membrane</keyword>
<dbReference type="InterPro" id="IPR022764">
    <property type="entry name" value="Peptidase_S54_rhomboid_dom"/>
</dbReference>
<feature type="transmembrane region" description="Helical" evidence="7">
    <location>
        <begin position="115"/>
        <end position="133"/>
    </location>
</feature>
<dbReference type="Pfam" id="PF01694">
    <property type="entry name" value="Rhomboid"/>
    <property type="match status" value="1"/>
</dbReference>
<protein>
    <submittedName>
        <fullName evidence="9">Rhombosortase</fullName>
    </submittedName>
</protein>
<evidence type="ECO:0000256" key="3">
    <source>
        <dbReference type="ARBA" id="ARBA00022519"/>
    </source>
</evidence>
<dbReference type="InterPro" id="IPR023826">
    <property type="entry name" value="Rhom-like_SP_proteobac"/>
</dbReference>
<dbReference type="PANTHER" id="PTHR43066:SF26">
    <property type="entry name" value="RHOMBOID PROTEASE GLPG"/>
    <property type="match status" value="1"/>
</dbReference>
<gene>
    <name evidence="9" type="primary">rrtA</name>
    <name evidence="9" type="ORF">CWE21_03190</name>
</gene>
<name>A0A432XN90_9GAMM</name>
<dbReference type="NCBIfam" id="TIGR03902">
    <property type="entry name" value="rhom_GG_sort"/>
    <property type="match status" value="1"/>
</dbReference>
<keyword evidence="10" id="KW-1185">Reference proteome</keyword>
<evidence type="ECO:0000313" key="10">
    <source>
        <dbReference type="Proteomes" id="UP000286678"/>
    </source>
</evidence>
<dbReference type="OrthoDB" id="196054at2"/>
<feature type="domain" description="Peptidase S54 rhomboid" evidence="8">
    <location>
        <begin position="50"/>
        <end position="185"/>
    </location>
</feature>
<proteinExistence type="predicted"/>
<evidence type="ECO:0000313" key="9">
    <source>
        <dbReference type="EMBL" id="RUO50143.1"/>
    </source>
</evidence>
<evidence type="ECO:0000256" key="2">
    <source>
        <dbReference type="ARBA" id="ARBA00022475"/>
    </source>
</evidence>
<feature type="transmembrane region" description="Helical" evidence="7">
    <location>
        <begin position="14"/>
        <end position="34"/>
    </location>
</feature>
<evidence type="ECO:0000256" key="5">
    <source>
        <dbReference type="ARBA" id="ARBA00022989"/>
    </source>
</evidence>
<comment type="subcellular location">
    <subcellularLocation>
        <location evidence="1">Membrane</location>
        <topology evidence="1">Multi-pass membrane protein</topology>
    </subcellularLocation>
</comment>
<organism evidence="9 10">
    <name type="scientific">Pseudidiomarina aquimaris</name>
    <dbReference type="NCBI Taxonomy" id="641841"/>
    <lineage>
        <taxon>Bacteria</taxon>
        <taxon>Pseudomonadati</taxon>
        <taxon>Pseudomonadota</taxon>
        <taxon>Gammaproteobacteria</taxon>
        <taxon>Alteromonadales</taxon>
        <taxon>Idiomarinaceae</taxon>
        <taxon>Pseudidiomarina</taxon>
    </lineage>
</organism>
<feature type="transmembrane region" description="Helical" evidence="7">
    <location>
        <begin position="92"/>
        <end position="109"/>
    </location>
</feature>
<feature type="transmembrane region" description="Helical" evidence="7">
    <location>
        <begin position="65"/>
        <end position="83"/>
    </location>
</feature>
<evidence type="ECO:0000256" key="1">
    <source>
        <dbReference type="ARBA" id="ARBA00004141"/>
    </source>
</evidence>
<dbReference type="AlphaFoldDB" id="A0A432XN90"/>
<keyword evidence="5 7" id="KW-1133">Transmembrane helix</keyword>
<dbReference type="EMBL" id="PIPT01000002">
    <property type="protein sequence ID" value="RUO50143.1"/>
    <property type="molecule type" value="Genomic_DNA"/>
</dbReference>
<sequence>MVLFGLSIPSQPRAVFPTLSVMLLLTLIMLLPAATLQALKLDRESFVAGEQLWQLLTGQLVHHDWQHLGLNLLGLLVCWALFIDHQQGWRRWLGVPLIMLSSSLAQVYFDPQVRFYAGFSGTLYGLFAYCALTDTLQKRWLGALILIGVCGKVVYDIFTLPEFSGLAFAAHAGGVVAGLLLAFLCKILTLNHS</sequence>
<dbReference type="GO" id="GO:0016020">
    <property type="term" value="C:membrane"/>
    <property type="evidence" value="ECO:0007669"/>
    <property type="project" value="UniProtKB-SubCell"/>
</dbReference>
<dbReference type="GO" id="GO:0004252">
    <property type="term" value="F:serine-type endopeptidase activity"/>
    <property type="evidence" value="ECO:0007669"/>
    <property type="project" value="InterPro"/>
</dbReference>
<dbReference type="RefSeq" id="WP_126833031.1">
    <property type="nucleotide sequence ID" value="NZ_PIPT01000002.1"/>
</dbReference>
<keyword evidence="2" id="KW-1003">Cell membrane</keyword>
<dbReference type="InterPro" id="IPR035952">
    <property type="entry name" value="Rhomboid-like_sf"/>
</dbReference>
<reference evidence="10" key="1">
    <citation type="journal article" date="2018" name="Front. Microbiol.">
        <title>Genome-Based Analysis Reveals the Taxonomy and Diversity of the Family Idiomarinaceae.</title>
        <authorList>
            <person name="Liu Y."/>
            <person name="Lai Q."/>
            <person name="Shao Z."/>
        </authorList>
    </citation>
    <scope>NUCLEOTIDE SEQUENCE [LARGE SCALE GENOMIC DNA]</scope>
    <source>
        <strain evidence="10">SW15</strain>
    </source>
</reference>
<dbReference type="Gene3D" id="1.20.1540.10">
    <property type="entry name" value="Rhomboid-like"/>
    <property type="match status" value="1"/>
</dbReference>
<evidence type="ECO:0000256" key="4">
    <source>
        <dbReference type="ARBA" id="ARBA00022692"/>
    </source>
</evidence>
<dbReference type="PANTHER" id="PTHR43066">
    <property type="entry name" value="RHOMBOID-RELATED PROTEIN"/>
    <property type="match status" value="1"/>
</dbReference>
<feature type="transmembrane region" description="Helical" evidence="7">
    <location>
        <begin position="166"/>
        <end position="188"/>
    </location>
</feature>
<keyword evidence="3" id="KW-0997">Cell inner membrane</keyword>
<evidence type="ECO:0000256" key="7">
    <source>
        <dbReference type="SAM" id="Phobius"/>
    </source>
</evidence>
<dbReference type="Proteomes" id="UP000286678">
    <property type="component" value="Unassembled WGS sequence"/>
</dbReference>
<feature type="transmembrane region" description="Helical" evidence="7">
    <location>
        <begin position="140"/>
        <end position="160"/>
    </location>
</feature>
<accession>A0A432XN90</accession>
<comment type="caution">
    <text evidence="9">The sequence shown here is derived from an EMBL/GenBank/DDBJ whole genome shotgun (WGS) entry which is preliminary data.</text>
</comment>
<dbReference type="SUPFAM" id="SSF144091">
    <property type="entry name" value="Rhomboid-like"/>
    <property type="match status" value="1"/>
</dbReference>
<keyword evidence="4 7" id="KW-0812">Transmembrane</keyword>
<evidence type="ECO:0000256" key="6">
    <source>
        <dbReference type="ARBA" id="ARBA00023136"/>
    </source>
</evidence>
<evidence type="ECO:0000259" key="8">
    <source>
        <dbReference type="Pfam" id="PF01694"/>
    </source>
</evidence>